<evidence type="ECO:0000256" key="1">
    <source>
        <dbReference type="SAM" id="Phobius"/>
    </source>
</evidence>
<dbReference type="OrthoDB" id="7865011at2"/>
<dbReference type="InterPro" id="IPR025517">
    <property type="entry name" value="DUF4405"/>
</dbReference>
<dbReference type="Gene3D" id="1.20.950.20">
    <property type="entry name" value="Transmembrane di-heme cytochromes, Chain C"/>
    <property type="match status" value="1"/>
</dbReference>
<dbReference type="EMBL" id="FZOY01000002">
    <property type="protein sequence ID" value="SNS47224.1"/>
    <property type="molecule type" value="Genomic_DNA"/>
</dbReference>
<organism evidence="3 4">
    <name type="scientific">Tropicimonas sediminicola</name>
    <dbReference type="NCBI Taxonomy" id="1031541"/>
    <lineage>
        <taxon>Bacteria</taxon>
        <taxon>Pseudomonadati</taxon>
        <taxon>Pseudomonadota</taxon>
        <taxon>Alphaproteobacteria</taxon>
        <taxon>Rhodobacterales</taxon>
        <taxon>Roseobacteraceae</taxon>
        <taxon>Tropicimonas</taxon>
    </lineage>
</organism>
<feature type="transmembrane region" description="Helical" evidence="1">
    <location>
        <begin position="112"/>
        <end position="130"/>
    </location>
</feature>
<evidence type="ECO:0000259" key="2">
    <source>
        <dbReference type="Pfam" id="PF14358"/>
    </source>
</evidence>
<protein>
    <recommendedName>
        <fullName evidence="2">Flavinylation-associated cytochrome domain-containing protein</fullName>
    </recommendedName>
</protein>
<proteinExistence type="predicted"/>
<keyword evidence="1" id="KW-0812">Transmembrane</keyword>
<dbReference type="Proteomes" id="UP000198426">
    <property type="component" value="Unassembled WGS sequence"/>
</dbReference>
<gene>
    <name evidence="3" type="ORF">SAMN05421757_102294</name>
</gene>
<feature type="domain" description="Flavinylation-associated cytochrome" evidence="2">
    <location>
        <begin position="29"/>
        <end position="90"/>
    </location>
</feature>
<keyword evidence="4" id="KW-1185">Reference proteome</keyword>
<feature type="transmembrane region" description="Helical" evidence="1">
    <location>
        <begin position="25"/>
        <end position="50"/>
    </location>
</feature>
<dbReference type="AlphaFoldDB" id="A0A239ETP8"/>
<dbReference type="RefSeq" id="WP_089232046.1">
    <property type="nucleotide sequence ID" value="NZ_FZOY01000002.1"/>
</dbReference>
<accession>A0A239ETP8</accession>
<keyword evidence="1" id="KW-0472">Membrane</keyword>
<feature type="transmembrane region" description="Helical" evidence="1">
    <location>
        <begin position="70"/>
        <end position="91"/>
    </location>
</feature>
<sequence length="163" mass="17560">MNAAHSTAPQAAVPQRYAHFTGRAFAVFGVSLTFPVLLLSGIILYIAPAGRIANQSGWQVLGLDRSGWETLHATAAVLFLGLVAWHVLVHLPVYRSLLGGTPAHPGGHRREAFLALGIVGLLVLLVALTWPPASWLEDGSRYFRQEHWTTSATAPGQWRGGAH</sequence>
<evidence type="ECO:0000313" key="3">
    <source>
        <dbReference type="EMBL" id="SNS47224.1"/>
    </source>
</evidence>
<dbReference type="Pfam" id="PF14358">
    <property type="entry name" value="DUF4405"/>
    <property type="match status" value="1"/>
</dbReference>
<name>A0A239ETP8_9RHOB</name>
<keyword evidence="1" id="KW-1133">Transmembrane helix</keyword>
<reference evidence="3 4" key="1">
    <citation type="submission" date="2017-06" db="EMBL/GenBank/DDBJ databases">
        <authorList>
            <person name="Kim H.J."/>
            <person name="Triplett B.A."/>
        </authorList>
    </citation>
    <scope>NUCLEOTIDE SEQUENCE [LARGE SCALE GENOMIC DNA]</scope>
    <source>
        <strain evidence="3 4">DSM 29339</strain>
    </source>
</reference>
<evidence type="ECO:0000313" key="4">
    <source>
        <dbReference type="Proteomes" id="UP000198426"/>
    </source>
</evidence>